<name>Q3AQD8_CHLCH</name>
<gene>
    <name evidence="2" type="ordered locus">Cag_1532</name>
</gene>
<evidence type="ECO:0008006" key="3">
    <source>
        <dbReference type="Google" id="ProtNLM"/>
    </source>
</evidence>
<reference evidence="2" key="1">
    <citation type="submission" date="2005-08" db="EMBL/GenBank/DDBJ databases">
        <title>Complete sequence of Chlorobium chlorochromatii CaD3.</title>
        <authorList>
            <person name="Copeland A."/>
            <person name="Lucas S."/>
            <person name="Lapidus A."/>
            <person name="Barry K."/>
            <person name="Detter J.C."/>
            <person name="Glavina T."/>
            <person name="Hammon N."/>
            <person name="Israni S."/>
            <person name="Pitluck S."/>
            <person name="Bryant D."/>
            <person name="Schmutz J."/>
            <person name="Larimer F."/>
            <person name="Land M."/>
            <person name="Kyrpides N."/>
            <person name="Ivanova N."/>
            <person name="Richardson P."/>
        </authorList>
    </citation>
    <scope>NUCLEOTIDE SEQUENCE [LARGE SCALE GENOMIC DNA]</scope>
    <source>
        <strain evidence="2">CaD3</strain>
    </source>
</reference>
<feature type="transmembrane region" description="Helical" evidence="1">
    <location>
        <begin position="47"/>
        <end position="67"/>
    </location>
</feature>
<keyword evidence="1" id="KW-0472">Membrane</keyword>
<evidence type="ECO:0000313" key="2">
    <source>
        <dbReference type="EMBL" id="ABB28787.1"/>
    </source>
</evidence>
<dbReference type="KEGG" id="cch:Cag_1532"/>
<dbReference type="PANTHER" id="PTHR36443">
    <property type="entry name" value="BSR5223 PROTEIN"/>
    <property type="match status" value="1"/>
</dbReference>
<dbReference type="InterPro" id="IPR021320">
    <property type="entry name" value="DUF2905"/>
</dbReference>
<protein>
    <recommendedName>
        <fullName evidence="3">DUF2905 domain-containing protein</fullName>
    </recommendedName>
</protein>
<dbReference type="PANTHER" id="PTHR36443:SF1">
    <property type="entry name" value="BSR5223 PROTEIN"/>
    <property type="match status" value="1"/>
</dbReference>
<dbReference type="STRING" id="340177.Cag_1532"/>
<sequence length="72" mass="8051">MLFAGLALAAFGLLITIASKAGATNWLSWFGNLPLDLRIEKENFNLYFPLGSMVLISLALNLLIYVFNKLFR</sequence>
<dbReference type="Pfam" id="PF11146">
    <property type="entry name" value="DUF2905"/>
    <property type="match status" value="1"/>
</dbReference>
<keyword evidence="1" id="KW-1133">Transmembrane helix</keyword>
<dbReference type="EMBL" id="CP000108">
    <property type="protein sequence ID" value="ABB28787.1"/>
    <property type="molecule type" value="Genomic_DNA"/>
</dbReference>
<keyword evidence="1" id="KW-0812">Transmembrane</keyword>
<dbReference type="AlphaFoldDB" id="Q3AQD8"/>
<organism evidence="2">
    <name type="scientific">Chlorobium chlorochromatii (strain CaD3)</name>
    <dbReference type="NCBI Taxonomy" id="340177"/>
    <lineage>
        <taxon>Bacteria</taxon>
        <taxon>Pseudomonadati</taxon>
        <taxon>Chlorobiota</taxon>
        <taxon>Chlorobiia</taxon>
        <taxon>Chlorobiales</taxon>
        <taxon>Chlorobiaceae</taxon>
        <taxon>Chlorobium/Pelodictyon group</taxon>
        <taxon>Chlorobium</taxon>
    </lineage>
</organism>
<dbReference type="HOGENOM" id="CLU_181383_0_0_10"/>
<accession>Q3AQD8</accession>
<proteinExistence type="predicted"/>
<evidence type="ECO:0000256" key="1">
    <source>
        <dbReference type="SAM" id="Phobius"/>
    </source>
</evidence>